<proteinExistence type="inferred from homology"/>
<dbReference type="GO" id="GO:0005739">
    <property type="term" value="C:mitochondrion"/>
    <property type="evidence" value="ECO:0007669"/>
    <property type="project" value="UniProtKB-SubCell"/>
</dbReference>
<dbReference type="InterPro" id="IPR000089">
    <property type="entry name" value="Biotin_lipoyl"/>
</dbReference>
<dbReference type="PROSITE" id="PS51826">
    <property type="entry name" value="PSBD"/>
    <property type="match status" value="1"/>
</dbReference>
<dbReference type="Gene3D" id="3.30.559.10">
    <property type="entry name" value="Chloramphenicol acetyltransferase-like domain"/>
    <property type="match status" value="1"/>
</dbReference>
<dbReference type="Gene3D" id="4.10.320.10">
    <property type="entry name" value="E3-binding domain"/>
    <property type="match status" value="1"/>
</dbReference>
<dbReference type="GO" id="GO:0004742">
    <property type="term" value="F:dihydrolipoyllysine-residue acetyltransferase activity"/>
    <property type="evidence" value="ECO:0007669"/>
    <property type="project" value="UniProtKB-UniRule"/>
</dbReference>
<comment type="similarity">
    <text evidence="1 6">Belongs to the 2-oxoacid dehydrogenase family.</text>
</comment>
<comment type="function">
    <text evidence="6">The pyruvate dehydrogenase complex catalyzes the overall conversion of pyruvate to acetyl-CoA and CO(2).</text>
</comment>
<dbReference type="InterPro" id="IPR036625">
    <property type="entry name" value="E3-bd_dom_sf"/>
</dbReference>
<dbReference type="FunFam" id="2.40.50.100:FF:000010">
    <property type="entry name" value="Acetyltransferase component of pyruvate dehydrogenase complex"/>
    <property type="match status" value="1"/>
</dbReference>
<dbReference type="SUPFAM" id="SSF58038">
    <property type="entry name" value="SNARE fusion complex"/>
    <property type="match status" value="1"/>
</dbReference>
<dbReference type="AlphaFoldDB" id="A0A5N6Z8X5"/>
<dbReference type="Pfam" id="PF02817">
    <property type="entry name" value="E3_binding"/>
    <property type="match status" value="1"/>
</dbReference>
<comment type="subcellular location">
    <subcellularLocation>
        <location evidence="6">Mitochondrion</location>
    </subcellularLocation>
</comment>
<keyword evidence="8" id="KW-1133">Transmembrane helix</keyword>
<dbReference type="FunFam" id="4.10.320.10:FF:000010">
    <property type="entry name" value="Acetyltransferase component of pyruvate dehydrogenase complex"/>
    <property type="match status" value="1"/>
</dbReference>
<feature type="region of interest" description="Disordered" evidence="7">
    <location>
        <begin position="666"/>
        <end position="719"/>
    </location>
</feature>
<dbReference type="Gene3D" id="2.40.50.100">
    <property type="match status" value="1"/>
</dbReference>
<dbReference type="FunFam" id="1.20.5.110:FF:000054">
    <property type="entry name" value="Protein transport protein BOS1"/>
    <property type="match status" value="1"/>
</dbReference>
<dbReference type="InterPro" id="IPR023213">
    <property type="entry name" value="CAT-like_dom_sf"/>
</dbReference>
<dbReference type="GO" id="GO:0006086">
    <property type="term" value="P:pyruvate decarboxylation to acetyl-CoA"/>
    <property type="evidence" value="ECO:0007669"/>
    <property type="project" value="InterPro"/>
</dbReference>
<dbReference type="Gene3D" id="1.20.5.110">
    <property type="match status" value="1"/>
</dbReference>
<dbReference type="PROSITE" id="PS00189">
    <property type="entry name" value="LIPOYL"/>
    <property type="match status" value="1"/>
</dbReference>
<comment type="catalytic activity">
    <reaction evidence="6">
        <text>N(6)-[(R)-dihydrolipoyl]-L-lysyl-[protein] + acetyl-CoA = N(6)-[(R)-S(8)-acetyldihydrolipoyl]-L-lysyl-[protein] + CoA</text>
        <dbReference type="Rhea" id="RHEA:17017"/>
        <dbReference type="Rhea" id="RHEA-COMP:10475"/>
        <dbReference type="Rhea" id="RHEA-COMP:10478"/>
        <dbReference type="ChEBI" id="CHEBI:57287"/>
        <dbReference type="ChEBI" id="CHEBI:57288"/>
        <dbReference type="ChEBI" id="CHEBI:83100"/>
        <dbReference type="ChEBI" id="CHEBI:83111"/>
        <dbReference type="EC" id="2.3.1.12"/>
    </reaction>
</comment>
<evidence type="ECO:0000313" key="12">
    <source>
        <dbReference type="Proteomes" id="UP000327118"/>
    </source>
</evidence>
<gene>
    <name evidence="11" type="ORF">BDV28DRAFT_156484</name>
</gene>
<dbReference type="FunFam" id="3.30.559.10:FF:000003">
    <property type="entry name" value="Acetyltransferase component of pyruvate dehydrogenase complex"/>
    <property type="match status" value="1"/>
</dbReference>
<keyword evidence="2 6" id="KW-0808">Transferase</keyword>
<dbReference type="PANTHER" id="PTHR23151">
    <property type="entry name" value="DIHYDROLIPOAMIDE ACETYL/SUCCINYL-TRANSFERASE-RELATED"/>
    <property type="match status" value="1"/>
</dbReference>
<feature type="region of interest" description="Disordered" evidence="7">
    <location>
        <begin position="519"/>
        <end position="538"/>
    </location>
</feature>
<evidence type="ECO:0000256" key="1">
    <source>
        <dbReference type="ARBA" id="ARBA00007317"/>
    </source>
</evidence>
<dbReference type="Pfam" id="PF00198">
    <property type="entry name" value="2-oxoacid_dh"/>
    <property type="match status" value="1"/>
</dbReference>
<evidence type="ECO:0000313" key="11">
    <source>
        <dbReference type="EMBL" id="KAE8354117.1"/>
    </source>
</evidence>
<comment type="cofactor">
    <cofactor evidence="6">
        <name>(R)-lipoate</name>
        <dbReference type="ChEBI" id="CHEBI:83088"/>
    </cofactor>
    <text evidence="6">Binds 1 lipoyl cofactor covalently.</text>
</comment>
<dbReference type="InterPro" id="IPR003016">
    <property type="entry name" value="2-oxoA_DH_lipoyl-BS"/>
</dbReference>
<feature type="transmembrane region" description="Helical" evidence="8">
    <location>
        <begin position="798"/>
        <end position="818"/>
    </location>
</feature>
<dbReference type="GO" id="GO:0045254">
    <property type="term" value="C:pyruvate dehydrogenase complex"/>
    <property type="evidence" value="ECO:0007669"/>
    <property type="project" value="UniProtKB-UniRule"/>
</dbReference>
<evidence type="ECO:0000256" key="3">
    <source>
        <dbReference type="ARBA" id="ARBA00022823"/>
    </source>
</evidence>
<feature type="transmembrane region" description="Helical" evidence="8">
    <location>
        <begin position="559"/>
        <end position="579"/>
    </location>
</feature>
<dbReference type="InterPro" id="IPR006257">
    <property type="entry name" value="LAT1"/>
</dbReference>
<dbReference type="Proteomes" id="UP000327118">
    <property type="component" value="Unassembled WGS sequence"/>
</dbReference>
<feature type="domain" description="Peripheral subunit-binding (PSBD)" evidence="10">
    <location>
        <begin position="203"/>
        <end position="240"/>
    </location>
</feature>
<keyword evidence="3 6" id="KW-0450">Lipoyl</keyword>
<dbReference type="PANTHER" id="PTHR23151:SF90">
    <property type="entry name" value="DIHYDROLIPOYLLYSINE-RESIDUE ACETYLTRANSFERASE COMPONENT OF PYRUVATE DEHYDROGENASE COMPLEX, MITOCHONDRIAL-RELATED"/>
    <property type="match status" value="1"/>
</dbReference>
<evidence type="ECO:0000256" key="7">
    <source>
        <dbReference type="SAM" id="MobiDB-lite"/>
    </source>
</evidence>
<keyword evidence="11" id="KW-0670">Pyruvate</keyword>
<dbReference type="SUPFAM" id="SSF52777">
    <property type="entry name" value="CoA-dependent acyltransferases"/>
    <property type="match status" value="1"/>
</dbReference>
<sequence length="819" mass="89021">MVASAVRMRTPSAMLVKGASSLRRPQVMHRFRDAVQPQLPAFAALSRFYASKSFPPHTIISMPALSPTMSAGNIGAWQKKPGDALQPGDVLVEIETDKAQMDFEFQEEGVLAKVLKETGEKDIPVGSPIAVLVEEGTDVSSFESFTAEDAGGDKGATPAQESKEEPKGSADATPASTQAPEPAAQEPETSGEKLQPSLDREANIAPAAKALALDKGVPIKALKGTGRGGQITKEDVEKYKPAAAAVPTYEDIPLTSMRKTIASRLQQSMRENPHFFVSTTLSVTKLLKLRQALNASADGKYKLSVNDFLVKACAAALQKVPAVNSSWHEENGQVVIRQHKTADISVAVATPSGLITPVVKNVHGLGLSSISNQIKDLGKRARDNKLKPEEYQGGTFTISNMGMNPAVERFTAVINPPQAGILAVGTTRKVAVPVETENGTEVEWDDQIVVTGSFDHKVVDGAVGAEWIKELKKARAPDVGRVYKDESESTASLVDVDSAHVTAVDSDFLNQDIKTTTQAERVAREEGSGEEKKKTQERKAKAKAKVKASGVCRNSDNPVYIGNALLLSLVGAGLGFGAYRKHIEGKLSWELIGLWSGAVGAFGAVDYFFIGQIAASLASLSRTVDDYSTLSKKELIHEKQQKAFERVTNFRSELADYRQHFDRLRKEREEAQSVTNRNELLGRRPHHTATPENPYAQSSLPQSSAFAPSSSRGGLSFGTSPADYNRETHALREQSFLANTGTQLDEFLDRGRAVLVDLGQQREVLKGTQRRLYSVANTLGVSGETIRKVERRAKQDKWIFWGGVVIFFLFCWAVLHFLR</sequence>
<dbReference type="EC" id="2.3.1.12" evidence="6"/>
<dbReference type="InterPro" id="IPR001078">
    <property type="entry name" value="2-oxoacid_DH_actylTfrase"/>
</dbReference>
<dbReference type="SUPFAM" id="SSF51230">
    <property type="entry name" value="Single hybrid motif"/>
    <property type="match status" value="1"/>
</dbReference>
<feature type="compositionally biased region" description="Basic and acidic residues" evidence="7">
    <location>
        <begin position="521"/>
        <end position="538"/>
    </location>
</feature>
<feature type="transmembrane region" description="Helical" evidence="8">
    <location>
        <begin position="591"/>
        <end position="610"/>
    </location>
</feature>
<dbReference type="Pfam" id="PF12352">
    <property type="entry name" value="V-SNARE_C"/>
    <property type="match status" value="1"/>
</dbReference>
<dbReference type="OrthoDB" id="537444at2759"/>
<evidence type="ECO:0000256" key="4">
    <source>
        <dbReference type="ARBA" id="ARBA00022946"/>
    </source>
</evidence>
<feature type="compositionally biased region" description="Polar residues" evidence="7">
    <location>
        <begin position="695"/>
        <end position="719"/>
    </location>
</feature>
<evidence type="ECO:0000256" key="6">
    <source>
        <dbReference type="RuleBase" id="RU361137"/>
    </source>
</evidence>
<keyword evidence="8" id="KW-0472">Membrane</keyword>
<dbReference type="CDD" id="cd06849">
    <property type="entry name" value="lipoyl_domain"/>
    <property type="match status" value="1"/>
</dbReference>
<keyword evidence="4" id="KW-0809">Transit peptide</keyword>
<dbReference type="CDD" id="cd15863">
    <property type="entry name" value="SNARE_GS27"/>
    <property type="match status" value="1"/>
</dbReference>
<keyword evidence="8" id="KW-0812">Transmembrane</keyword>
<feature type="domain" description="Lipoyl-binding" evidence="9">
    <location>
        <begin position="57"/>
        <end position="133"/>
    </location>
</feature>
<evidence type="ECO:0000256" key="5">
    <source>
        <dbReference type="ARBA" id="ARBA00023315"/>
    </source>
</evidence>
<dbReference type="InterPro" id="IPR045257">
    <property type="entry name" value="E2/Pdx1"/>
</dbReference>
<dbReference type="SUPFAM" id="SSF47005">
    <property type="entry name" value="Peripheral subunit-binding domain of 2-oxo acid dehydrogenase complex"/>
    <property type="match status" value="1"/>
</dbReference>
<dbReference type="NCBIfam" id="TIGR01349">
    <property type="entry name" value="PDHac_trf_mito"/>
    <property type="match status" value="1"/>
</dbReference>
<accession>A0A5N6Z8X5</accession>
<dbReference type="PROSITE" id="PS50968">
    <property type="entry name" value="BIOTINYL_LIPOYL"/>
    <property type="match status" value="1"/>
</dbReference>
<evidence type="ECO:0000259" key="10">
    <source>
        <dbReference type="PROSITE" id="PS51826"/>
    </source>
</evidence>
<evidence type="ECO:0000256" key="8">
    <source>
        <dbReference type="SAM" id="Phobius"/>
    </source>
</evidence>
<organism evidence="11 12">
    <name type="scientific">Aspergillus coremiiformis</name>
    <dbReference type="NCBI Taxonomy" id="138285"/>
    <lineage>
        <taxon>Eukaryota</taxon>
        <taxon>Fungi</taxon>
        <taxon>Dikarya</taxon>
        <taxon>Ascomycota</taxon>
        <taxon>Pezizomycotina</taxon>
        <taxon>Eurotiomycetes</taxon>
        <taxon>Eurotiomycetidae</taxon>
        <taxon>Eurotiales</taxon>
        <taxon>Aspergillaceae</taxon>
        <taxon>Aspergillus</taxon>
        <taxon>Aspergillus subgen. Circumdati</taxon>
    </lineage>
</organism>
<feature type="region of interest" description="Disordered" evidence="7">
    <location>
        <begin position="145"/>
        <end position="195"/>
    </location>
</feature>
<keyword evidence="12" id="KW-1185">Reference proteome</keyword>
<keyword evidence="5 6" id="KW-0012">Acyltransferase</keyword>
<reference evidence="12" key="1">
    <citation type="submission" date="2019-04" db="EMBL/GenBank/DDBJ databases">
        <title>Friends and foes A comparative genomics studyof 23 Aspergillus species from section Flavi.</title>
        <authorList>
            <consortium name="DOE Joint Genome Institute"/>
            <person name="Kjaerbolling I."/>
            <person name="Vesth T."/>
            <person name="Frisvad J.C."/>
            <person name="Nybo J.L."/>
            <person name="Theobald S."/>
            <person name="Kildgaard S."/>
            <person name="Isbrandt T."/>
            <person name="Kuo A."/>
            <person name="Sato A."/>
            <person name="Lyhne E.K."/>
            <person name="Kogle M.E."/>
            <person name="Wiebenga A."/>
            <person name="Kun R.S."/>
            <person name="Lubbers R.J."/>
            <person name="Makela M.R."/>
            <person name="Barry K."/>
            <person name="Chovatia M."/>
            <person name="Clum A."/>
            <person name="Daum C."/>
            <person name="Haridas S."/>
            <person name="He G."/>
            <person name="LaButti K."/>
            <person name="Lipzen A."/>
            <person name="Mondo S."/>
            <person name="Riley R."/>
            <person name="Salamov A."/>
            <person name="Simmons B.A."/>
            <person name="Magnuson J.K."/>
            <person name="Henrissat B."/>
            <person name="Mortensen U.H."/>
            <person name="Larsen T.O."/>
            <person name="Devries R.P."/>
            <person name="Grigoriev I.V."/>
            <person name="Machida M."/>
            <person name="Baker S.E."/>
            <person name="Andersen M.R."/>
        </authorList>
    </citation>
    <scope>NUCLEOTIDE SEQUENCE [LARGE SCALE GENOMIC DNA]</scope>
    <source>
        <strain evidence="12">CBS 553.77</strain>
    </source>
</reference>
<evidence type="ECO:0000259" key="9">
    <source>
        <dbReference type="PROSITE" id="PS50968"/>
    </source>
</evidence>
<dbReference type="InterPro" id="IPR011053">
    <property type="entry name" value="Single_hybrid_motif"/>
</dbReference>
<dbReference type="InterPro" id="IPR004167">
    <property type="entry name" value="PSBD"/>
</dbReference>
<name>A0A5N6Z8X5_9EURO</name>
<evidence type="ECO:0000256" key="2">
    <source>
        <dbReference type="ARBA" id="ARBA00022679"/>
    </source>
</evidence>
<dbReference type="EMBL" id="ML739080">
    <property type="protein sequence ID" value="KAE8354117.1"/>
    <property type="molecule type" value="Genomic_DNA"/>
</dbReference>
<protein>
    <recommendedName>
        <fullName evidence="6">Acetyltransferase component of pyruvate dehydrogenase complex</fullName>
        <ecNumber evidence="6">2.3.1.12</ecNumber>
    </recommendedName>
</protein>
<dbReference type="Pfam" id="PF00364">
    <property type="entry name" value="Biotin_lipoyl"/>
    <property type="match status" value="1"/>
</dbReference>